<dbReference type="AlphaFoldDB" id="G3B5I5"/>
<gene>
    <name evidence="1" type="ORF">CANTEDRAFT_114540</name>
</gene>
<organism evidence="2">
    <name type="scientific">Candida tenuis (strain ATCC 10573 / BCRC 21748 / CBS 615 / JCM 9827 / NBRC 10315 / NRRL Y-1498 / VKM Y-70)</name>
    <name type="common">Yeast</name>
    <name type="synonym">Yamadazyma tenuis</name>
    <dbReference type="NCBI Taxonomy" id="590646"/>
    <lineage>
        <taxon>Eukaryota</taxon>
        <taxon>Fungi</taxon>
        <taxon>Dikarya</taxon>
        <taxon>Ascomycota</taxon>
        <taxon>Saccharomycotina</taxon>
        <taxon>Pichiomycetes</taxon>
        <taxon>Debaryomycetaceae</taxon>
        <taxon>Yamadazyma</taxon>
    </lineage>
</organism>
<sequence>MLFNTYCLKMNEGLNHILKISGNIIETSLSHTPIWPQPVIDSFRANKQPKIKLPVPSSAC</sequence>
<evidence type="ECO:0000313" key="2">
    <source>
        <dbReference type="Proteomes" id="UP000000707"/>
    </source>
</evidence>
<keyword evidence="2" id="KW-1185">Reference proteome</keyword>
<reference evidence="1 2" key="1">
    <citation type="journal article" date="2011" name="Proc. Natl. Acad. Sci. U.S.A.">
        <title>Comparative genomics of xylose-fermenting fungi for enhanced biofuel production.</title>
        <authorList>
            <person name="Wohlbach D.J."/>
            <person name="Kuo A."/>
            <person name="Sato T.K."/>
            <person name="Potts K.M."/>
            <person name="Salamov A.A."/>
            <person name="LaButti K.M."/>
            <person name="Sun H."/>
            <person name="Clum A."/>
            <person name="Pangilinan J.L."/>
            <person name="Lindquist E.A."/>
            <person name="Lucas S."/>
            <person name="Lapidus A."/>
            <person name="Jin M."/>
            <person name="Gunawan C."/>
            <person name="Balan V."/>
            <person name="Dale B.E."/>
            <person name="Jeffries T.W."/>
            <person name="Zinkel R."/>
            <person name="Barry K.W."/>
            <person name="Grigoriev I.V."/>
            <person name="Gasch A.P."/>
        </authorList>
    </citation>
    <scope>NUCLEOTIDE SEQUENCE [LARGE SCALE GENOMIC DNA]</scope>
    <source>
        <strain evidence="2">ATCC 10573 / BCRC 21748 / CBS 615 / JCM 9827 / NBRC 10315 / NRRL Y-1498 / VKM Y-70</strain>
    </source>
</reference>
<dbReference type="Proteomes" id="UP000000707">
    <property type="component" value="Unassembled WGS sequence"/>
</dbReference>
<name>G3B5I5_CANTC</name>
<dbReference type="HOGENOM" id="CLU_2941510_0_0_1"/>
<accession>G3B5I5</accession>
<proteinExistence type="predicted"/>
<evidence type="ECO:0000313" key="1">
    <source>
        <dbReference type="EMBL" id="EGV63236.1"/>
    </source>
</evidence>
<dbReference type="EMBL" id="GL996524">
    <property type="protein sequence ID" value="EGV63236.1"/>
    <property type="molecule type" value="Genomic_DNA"/>
</dbReference>
<protein>
    <submittedName>
        <fullName evidence="1">Uncharacterized protein</fullName>
    </submittedName>
</protein>